<feature type="domain" description="P-type ATPase C-terminal" evidence="5">
    <location>
        <begin position="1"/>
        <end position="184"/>
    </location>
</feature>
<accession>A0A4P9ZKQ6</accession>
<dbReference type="EMBL" id="ML003505">
    <property type="protein sequence ID" value="RKP33866.1"/>
    <property type="molecule type" value="Genomic_DNA"/>
</dbReference>
<evidence type="ECO:0000256" key="1">
    <source>
        <dbReference type="ARBA" id="ARBA00004141"/>
    </source>
</evidence>
<name>A0A4P9ZKQ6_9FUNG</name>
<dbReference type="PANTHER" id="PTHR24092">
    <property type="entry name" value="PROBABLE PHOSPHOLIPID-TRANSPORTING ATPASE"/>
    <property type="match status" value="1"/>
</dbReference>
<keyword evidence="4" id="KW-0472">Membrane</keyword>
<dbReference type="GO" id="GO:0005768">
    <property type="term" value="C:endosome"/>
    <property type="evidence" value="ECO:0007669"/>
    <property type="project" value="TreeGrafter"/>
</dbReference>
<evidence type="ECO:0000313" key="7">
    <source>
        <dbReference type="Proteomes" id="UP000268162"/>
    </source>
</evidence>
<evidence type="ECO:0000256" key="4">
    <source>
        <dbReference type="SAM" id="Phobius"/>
    </source>
</evidence>
<dbReference type="Proteomes" id="UP000268162">
    <property type="component" value="Unassembled WGS sequence"/>
</dbReference>
<sequence>MQAVFSAMFYYAPIALYQGALMVGYTTVYTMAPVFSLVLDQDIADDTAMFYPELYKELTKGRSLSFKTFFWWLLISVYQAGAIMMLAIWLFDTEFIHIVSISFTALIFNELLMVAFEINTWHRYMIYSEVGSLLIYILSIYFLKSDFDPAFMLTWAFIWKLGVIILVSSFSLYVVKLIRRRYAPPSYSKLT</sequence>
<protein>
    <recommendedName>
        <fullName evidence="5">P-type ATPase C-terminal domain-containing protein</fullName>
    </recommendedName>
</protein>
<evidence type="ECO:0000259" key="5">
    <source>
        <dbReference type="Pfam" id="PF16212"/>
    </source>
</evidence>
<feature type="transmembrane region" description="Helical" evidence="4">
    <location>
        <begin position="15"/>
        <end position="39"/>
    </location>
</feature>
<feature type="transmembrane region" description="Helical" evidence="4">
    <location>
        <begin position="69"/>
        <end position="89"/>
    </location>
</feature>
<gene>
    <name evidence="6" type="ORF">BJ085DRAFT_34591</name>
</gene>
<reference evidence="7" key="1">
    <citation type="journal article" date="2018" name="Nat. Microbiol.">
        <title>Leveraging single-cell genomics to expand the fungal tree of life.</title>
        <authorList>
            <person name="Ahrendt S.R."/>
            <person name="Quandt C.A."/>
            <person name="Ciobanu D."/>
            <person name="Clum A."/>
            <person name="Salamov A."/>
            <person name="Andreopoulos B."/>
            <person name="Cheng J.F."/>
            <person name="Woyke T."/>
            <person name="Pelin A."/>
            <person name="Henrissat B."/>
            <person name="Reynolds N.K."/>
            <person name="Benny G.L."/>
            <person name="Smith M.E."/>
            <person name="James T.Y."/>
            <person name="Grigoriev I.V."/>
        </authorList>
    </citation>
    <scope>NUCLEOTIDE SEQUENCE [LARGE SCALE GENOMIC DNA]</scope>
    <source>
        <strain evidence="7">RSA 468</strain>
    </source>
</reference>
<dbReference type="GO" id="GO:0045332">
    <property type="term" value="P:phospholipid translocation"/>
    <property type="evidence" value="ECO:0007669"/>
    <property type="project" value="TreeGrafter"/>
</dbReference>
<keyword evidence="2" id="KW-0479">Metal-binding</keyword>
<dbReference type="GO" id="GO:0140326">
    <property type="term" value="F:ATPase-coupled intramembrane lipid transporter activity"/>
    <property type="evidence" value="ECO:0007669"/>
    <property type="project" value="TreeGrafter"/>
</dbReference>
<dbReference type="GO" id="GO:0046872">
    <property type="term" value="F:metal ion binding"/>
    <property type="evidence" value="ECO:0007669"/>
    <property type="project" value="UniProtKB-KW"/>
</dbReference>
<evidence type="ECO:0000313" key="6">
    <source>
        <dbReference type="EMBL" id="RKP33866.1"/>
    </source>
</evidence>
<dbReference type="GO" id="GO:0006897">
    <property type="term" value="P:endocytosis"/>
    <property type="evidence" value="ECO:0007669"/>
    <property type="project" value="TreeGrafter"/>
</dbReference>
<feature type="transmembrane region" description="Helical" evidence="4">
    <location>
        <begin position="124"/>
        <end position="143"/>
    </location>
</feature>
<dbReference type="GO" id="GO:0006890">
    <property type="term" value="P:retrograde vesicle-mediated transport, Golgi to endoplasmic reticulum"/>
    <property type="evidence" value="ECO:0007669"/>
    <property type="project" value="TreeGrafter"/>
</dbReference>
<proteinExistence type="predicted"/>
<dbReference type="SUPFAM" id="SSF81665">
    <property type="entry name" value="Calcium ATPase, transmembrane domain M"/>
    <property type="match status" value="1"/>
</dbReference>
<dbReference type="InterPro" id="IPR032630">
    <property type="entry name" value="P_typ_ATPase_c"/>
</dbReference>
<feature type="transmembrane region" description="Helical" evidence="4">
    <location>
        <begin position="155"/>
        <end position="175"/>
    </location>
</feature>
<evidence type="ECO:0000256" key="2">
    <source>
        <dbReference type="ARBA" id="ARBA00022723"/>
    </source>
</evidence>
<organism evidence="6 7">
    <name type="scientific">Dimargaris cristalligena</name>
    <dbReference type="NCBI Taxonomy" id="215637"/>
    <lineage>
        <taxon>Eukaryota</taxon>
        <taxon>Fungi</taxon>
        <taxon>Fungi incertae sedis</taxon>
        <taxon>Zoopagomycota</taxon>
        <taxon>Kickxellomycotina</taxon>
        <taxon>Dimargaritomycetes</taxon>
        <taxon>Dimargaritales</taxon>
        <taxon>Dimargaritaceae</taxon>
        <taxon>Dimargaris</taxon>
    </lineage>
</organism>
<evidence type="ECO:0000256" key="3">
    <source>
        <dbReference type="ARBA" id="ARBA00022842"/>
    </source>
</evidence>
<dbReference type="InterPro" id="IPR023298">
    <property type="entry name" value="ATPase_P-typ_TM_dom_sf"/>
</dbReference>
<dbReference type="PANTHER" id="PTHR24092:SF5">
    <property type="entry name" value="PHOSPHOLIPID-TRANSPORTING ATPASE"/>
    <property type="match status" value="1"/>
</dbReference>
<keyword evidence="4" id="KW-1133">Transmembrane helix</keyword>
<dbReference type="STRING" id="215637.A0A4P9ZKQ6"/>
<dbReference type="GO" id="GO:0005886">
    <property type="term" value="C:plasma membrane"/>
    <property type="evidence" value="ECO:0007669"/>
    <property type="project" value="TreeGrafter"/>
</dbReference>
<feature type="transmembrane region" description="Helical" evidence="4">
    <location>
        <begin position="95"/>
        <end position="112"/>
    </location>
</feature>
<dbReference type="GO" id="GO:0005802">
    <property type="term" value="C:trans-Golgi network"/>
    <property type="evidence" value="ECO:0007669"/>
    <property type="project" value="TreeGrafter"/>
</dbReference>
<keyword evidence="7" id="KW-1185">Reference proteome</keyword>
<dbReference type="Pfam" id="PF16212">
    <property type="entry name" value="PhoLip_ATPase_C"/>
    <property type="match status" value="1"/>
</dbReference>
<keyword evidence="4" id="KW-0812">Transmembrane</keyword>
<comment type="subcellular location">
    <subcellularLocation>
        <location evidence="1">Membrane</location>
        <topology evidence="1">Multi-pass membrane protein</topology>
    </subcellularLocation>
</comment>
<keyword evidence="3" id="KW-0460">Magnesium</keyword>
<dbReference type="AlphaFoldDB" id="A0A4P9ZKQ6"/>